<evidence type="ECO:0000313" key="4">
    <source>
        <dbReference type="Proteomes" id="UP000007485"/>
    </source>
</evidence>
<dbReference type="SUPFAM" id="SSF159713">
    <property type="entry name" value="Dhaf3308-like"/>
    <property type="match status" value="1"/>
</dbReference>
<dbReference type="HOGENOM" id="CLU_094096_0_0_2"/>
<evidence type="ECO:0008006" key="5">
    <source>
        <dbReference type="Google" id="ProtNLM"/>
    </source>
</evidence>
<dbReference type="EMBL" id="CP002529">
    <property type="protein sequence ID" value="ADY00884.1"/>
    <property type="molecule type" value="Genomic_DNA"/>
</dbReference>
<evidence type="ECO:0000259" key="1">
    <source>
        <dbReference type="Pfam" id="PF04016"/>
    </source>
</evidence>
<organism evidence="3 4">
    <name type="scientific">Vulcanisaeta moutnovskia (strain 768-28)</name>
    <dbReference type="NCBI Taxonomy" id="985053"/>
    <lineage>
        <taxon>Archaea</taxon>
        <taxon>Thermoproteota</taxon>
        <taxon>Thermoprotei</taxon>
        <taxon>Thermoproteales</taxon>
        <taxon>Thermoproteaceae</taxon>
        <taxon>Vulcanisaeta</taxon>
    </lineage>
</organism>
<dbReference type="OrthoDB" id="25500at2157"/>
<dbReference type="InterPro" id="IPR007161">
    <property type="entry name" value="DUF364"/>
</dbReference>
<protein>
    <recommendedName>
        <fullName evidence="5">Heavy-metal chelation domain-containing protein</fullName>
    </recommendedName>
</protein>
<dbReference type="RefSeq" id="WP_013604047.1">
    <property type="nucleotide sequence ID" value="NC_015151.1"/>
</dbReference>
<dbReference type="Gene3D" id="3.40.50.11590">
    <property type="match status" value="1"/>
</dbReference>
<dbReference type="InterPro" id="IPR025251">
    <property type="entry name" value="DUF4213"/>
</dbReference>
<dbReference type="Pfam" id="PF04016">
    <property type="entry name" value="DUF364"/>
    <property type="match status" value="1"/>
</dbReference>
<sequence length="258" mass="28389">MVNNFSRQVAEGVLKLLGNDDVRVLDQCNCLNYTYVLIGTRLGKFLGIAYTPLEDLRAGEVGVVPRVEELPELVVNLDSLVRALGIALVNAISHYLVVRERLRLIQGDLKREILKYARPLCTACFVGSITPVAETLRGQCTVYQLERRSDLRHDSYPDVDAPFIIPRCDVLVITGSAIINNTINQLLAMKKEGATTVLSGPSAAAYPTVLHELGIDVIGSSLVKESHSVIELLKVGAGYRLLDRKGLLFKYISTRSVQ</sequence>
<dbReference type="KEGG" id="vmo:VMUT_0673"/>
<feature type="domain" description="Putative heavy-metal chelation" evidence="1">
    <location>
        <begin position="122"/>
        <end position="246"/>
    </location>
</feature>
<gene>
    <name evidence="3" type="ordered locus">VMUT_0673</name>
</gene>
<accession>F0QVN1</accession>
<reference evidence="3 4" key="1">
    <citation type="journal article" date="2011" name="J. Bacteriol.">
        <title>Complete genome sequence of 'Vulcanisaeta moutnovskia' strain 768-28, a novel member of the hyperthermophilic crenarchaeal genus vulcanisaeta.</title>
        <authorList>
            <person name="Gumerov V.M."/>
            <person name="Mardanov A.V."/>
            <person name="Beletsky A.V."/>
            <person name="Prokofeva M.I."/>
            <person name="Bonch-Osmolovskaya E.A."/>
            <person name="Ravin N.V."/>
            <person name="Skryabin K.G."/>
        </authorList>
    </citation>
    <scope>NUCLEOTIDE SEQUENCE [LARGE SCALE GENOMIC DNA]</scope>
    <source>
        <strain evidence="3 4">768-28</strain>
    </source>
</reference>
<dbReference type="Proteomes" id="UP000007485">
    <property type="component" value="Chromosome"/>
</dbReference>
<feature type="domain" description="DUF4213" evidence="2">
    <location>
        <begin position="20"/>
        <end position="93"/>
    </location>
</feature>
<dbReference type="GeneID" id="10288325"/>
<proteinExistence type="predicted"/>
<name>F0QVN1_VULM7</name>
<dbReference type="STRING" id="985053.VMUT_0673"/>
<evidence type="ECO:0000313" key="3">
    <source>
        <dbReference type="EMBL" id="ADY00884.1"/>
    </source>
</evidence>
<dbReference type="Pfam" id="PF13938">
    <property type="entry name" value="DUF4213"/>
    <property type="match status" value="1"/>
</dbReference>
<dbReference type="AlphaFoldDB" id="F0QVN1"/>
<dbReference type="eggNOG" id="arCOG03216">
    <property type="taxonomic scope" value="Archaea"/>
</dbReference>
<evidence type="ECO:0000259" key="2">
    <source>
        <dbReference type="Pfam" id="PF13938"/>
    </source>
</evidence>
<keyword evidence="4" id="KW-1185">Reference proteome</keyword>